<organism evidence="7 8">
    <name type="scientific">Mycena albidolilacea</name>
    <dbReference type="NCBI Taxonomy" id="1033008"/>
    <lineage>
        <taxon>Eukaryota</taxon>
        <taxon>Fungi</taxon>
        <taxon>Dikarya</taxon>
        <taxon>Basidiomycota</taxon>
        <taxon>Agaricomycotina</taxon>
        <taxon>Agaricomycetes</taxon>
        <taxon>Agaricomycetidae</taxon>
        <taxon>Agaricales</taxon>
        <taxon>Marasmiineae</taxon>
        <taxon>Mycenaceae</taxon>
        <taxon>Mycena</taxon>
    </lineage>
</organism>
<feature type="region of interest" description="Disordered" evidence="4">
    <location>
        <begin position="95"/>
        <end position="121"/>
    </location>
</feature>
<dbReference type="InterPro" id="IPR040521">
    <property type="entry name" value="KDZ"/>
</dbReference>
<dbReference type="PROSITE" id="PS50600">
    <property type="entry name" value="ULP_PROTEASE"/>
    <property type="match status" value="1"/>
</dbReference>
<evidence type="ECO:0000313" key="8">
    <source>
        <dbReference type="Proteomes" id="UP001218218"/>
    </source>
</evidence>
<keyword evidence="2" id="KW-0645">Protease</keyword>
<evidence type="ECO:0000259" key="6">
    <source>
        <dbReference type="PROSITE" id="PS50600"/>
    </source>
</evidence>
<gene>
    <name evidence="7" type="ORF">DFH08DRAFT_814391</name>
</gene>
<keyword evidence="5" id="KW-1133">Transmembrane helix</keyword>
<evidence type="ECO:0000256" key="2">
    <source>
        <dbReference type="ARBA" id="ARBA00022670"/>
    </source>
</evidence>
<dbReference type="InterPro" id="IPR038765">
    <property type="entry name" value="Papain-like_cys_pep_sf"/>
</dbReference>
<reference evidence="7" key="1">
    <citation type="submission" date="2023-03" db="EMBL/GenBank/DDBJ databases">
        <title>Massive genome expansion in bonnet fungi (Mycena s.s.) driven by repeated elements and novel gene families across ecological guilds.</title>
        <authorList>
            <consortium name="Lawrence Berkeley National Laboratory"/>
            <person name="Harder C.B."/>
            <person name="Miyauchi S."/>
            <person name="Viragh M."/>
            <person name="Kuo A."/>
            <person name="Thoen E."/>
            <person name="Andreopoulos B."/>
            <person name="Lu D."/>
            <person name="Skrede I."/>
            <person name="Drula E."/>
            <person name="Henrissat B."/>
            <person name="Morin E."/>
            <person name="Kohler A."/>
            <person name="Barry K."/>
            <person name="LaButti K."/>
            <person name="Morin E."/>
            <person name="Salamov A."/>
            <person name="Lipzen A."/>
            <person name="Mereny Z."/>
            <person name="Hegedus B."/>
            <person name="Baldrian P."/>
            <person name="Stursova M."/>
            <person name="Weitz H."/>
            <person name="Taylor A."/>
            <person name="Grigoriev I.V."/>
            <person name="Nagy L.G."/>
            <person name="Martin F."/>
            <person name="Kauserud H."/>
        </authorList>
    </citation>
    <scope>NUCLEOTIDE SEQUENCE</scope>
    <source>
        <strain evidence="7">CBHHK002</strain>
    </source>
</reference>
<comment type="similarity">
    <text evidence="1">Belongs to the peptidase C48 family.</text>
</comment>
<dbReference type="GO" id="GO:0008234">
    <property type="term" value="F:cysteine-type peptidase activity"/>
    <property type="evidence" value="ECO:0007669"/>
    <property type="project" value="InterPro"/>
</dbReference>
<dbReference type="Pfam" id="PF02902">
    <property type="entry name" value="Peptidase_C48"/>
    <property type="match status" value="1"/>
</dbReference>
<feature type="region of interest" description="Disordered" evidence="4">
    <location>
        <begin position="382"/>
        <end position="426"/>
    </location>
</feature>
<feature type="region of interest" description="Disordered" evidence="4">
    <location>
        <begin position="1"/>
        <end position="46"/>
    </location>
</feature>
<feature type="transmembrane region" description="Helical" evidence="5">
    <location>
        <begin position="1588"/>
        <end position="1607"/>
    </location>
</feature>
<dbReference type="Proteomes" id="UP001218218">
    <property type="component" value="Unassembled WGS sequence"/>
</dbReference>
<feature type="region of interest" description="Disordered" evidence="4">
    <location>
        <begin position="1028"/>
        <end position="1079"/>
    </location>
</feature>
<dbReference type="PANTHER" id="PTHR33096">
    <property type="entry name" value="CXC2 DOMAIN-CONTAINING PROTEIN"/>
    <property type="match status" value="1"/>
</dbReference>
<dbReference type="GO" id="GO:0019783">
    <property type="term" value="F:ubiquitin-like protein peptidase activity"/>
    <property type="evidence" value="ECO:0007669"/>
    <property type="project" value="UniProtKB-ARBA"/>
</dbReference>
<protein>
    <recommendedName>
        <fullName evidence="6">Ubiquitin-like protease family profile domain-containing protein</fullName>
    </recommendedName>
</protein>
<dbReference type="Pfam" id="PF18802">
    <property type="entry name" value="CxC1"/>
    <property type="match status" value="1"/>
</dbReference>
<sequence>MAPTTNKRSVRANKPITRTGPGTHHTSPLKARNKKNKSQVRGVAHDEKRAKLLAELNALKAGTSSSTFMPPIELPEPFVEVSEPNSDVQMLDWAEEDISSPPPPPPPPPLPPPPPPIAAGTRGYRMEKSVNQAALAWDLLLPQLVDPYAQYQQASHGQRPSIIPAAIHHECSGSCNTGSLIKATIQCLYISHMEQVQITTCKCQPVSVLLVKNGVFPTSPTKPRTGVSLDLLEIYRALFERSCDAITALAAALHTIYERRGFRVYSSKSPGMRAKNPFREGLGNAVIWSSHLRDRLQGRLHATLAAADQALFPTSQEPASEDPAAEVADASEAPEGKDASEVADVLGASEVIVADKGDHGQHPEEMHNDTLGHTSGSVWAAQEAEVSVEPPLSANRSAPPVLEMPAPSTEAATPPPSPPPLPLPTKPQLTPGRASRVLRERCPACFGLEEWGRDLHHSDLSASGGDVILGADGCFSYRHLRSAGDGPISYDPSYFISPEKVHKARDKVAEARKKAPVKPHSHTPTDTVDGCEETWNAANEKKQKADPKRYDASGIFAMTCRHSQVLFLANIDTPGEQQHYLVALMEELREHLPQQATIVQAYDVGCVLDRSLNLYPILSPDFRERVSFIINAMHAYGHRWTCQIYYSPRFRLGVGLADLEGIERFWSRIRKLIGITRNQWNSRRIWMIDQYTAFVNDEGRDNLGDWITRQQNKNLGPKQTAARKEWEAQKVAQSKLRSHAPARLHRELDKVLKLQGQIDGIENLISEAKVSMTKAGASKNSLNLLKGLQLTHETLSTQAEALYSSLNIQEVYPELKGLPLQFTHLLVAMRDLKINLRHRAIGSFYEWESIDQAVKGKREPQGTKLNNNTQKAISKRRPALLASIRKFNAYCADFERLRPPGCLIPVPRPLSTALNGLRNENDPTLHEDVWITPSTGSIPRWLDDDDVRDGIRGFHASDRCAEEGLRLNLERENLCRWLAQERAIVAKAIATSTDPSLDLALEQRQDHIEYLEMSWASALRVVVPSTARETPPSVTAFTPSTTSDATSHTSHTSYASHASPTVSASNTSHGSPTATGLGPTIVARVSRTVSIELDNDDEFFGHQDPEDGHPADKDIETLDEMVTTEELDSGTSSDVEEFMVIGDILSTATNDPSDTSNIDPASVQFEIQWQPPADRSIDNTLVHEIHQRNSNLVVSLTRDPRIVVALDDRPNHTLEALDVDRIRSPTGRLNNWALNGLAASLLSIYGHPTSPFAAMANRCAVLSTFDLHRVHFRASDTSLWRHLSPTKYWEKRLWLLPIHRPDDEHWVFVAVAVHQQQLFFFDSLAQRQGWRKDLRNVMLLVTRMAVLAHRHGYPLHISTQDLGEAWIAQPLFDVGRPLQSNGYDCGIWVVCMIGALLRGHADTSLVEMNMGAVRRVLSDHILTLPYSTPRIGGAMIGEELVCTVAAVSVLLKHGTAFQSIRRSYIKSWRHQKHAALHYRSLGIEGAMSDASEASETVWVPGEFLLVDCGTCTQELEIIQMVLARLVKWMVQIFVVFPPLVQTLQQPNDLLSQPFQSFLVTCSVELSTALDISFILFPHTITMQNNGNIFAVSAVGGGAGICCIIVFLNGGRFFQRPRSETSIQDAALIQSNEVEAERWEPRDMVKGVG</sequence>
<feature type="compositionally biased region" description="Pro residues" evidence="4">
    <location>
        <begin position="413"/>
        <end position="425"/>
    </location>
</feature>
<name>A0AAD6ZPK6_9AGAR</name>
<keyword evidence="3" id="KW-0378">Hydrolase</keyword>
<accession>A0AAD6ZPK6</accession>
<evidence type="ECO:0000256" key="1">
    <source>
        <dbReference type="ARBA" id="ARBA00005234"/>
    </source>
</evidence>
<dbReference type="EMBL" id="JARIHO010000034">
    <property type="protein sequence ID" value="KAJ7333277.1"/>
    <property type="molecule type" value="Genomic_DNA"/>
</dbReference>
<evidence type="ECO:0000256" key="4">
    <source>
        <dbReference type="SAM" id="MobiDB-lite"/>
    </source>
</evidence>
<keyword evidence="5" id="KW-0472">Membrane</keyword>
<dbReference type="InterPro" id="IPR003653">
    <property type="entry name" value="Peptidase_C48_C"/>
</dbReference>
<dbReference type="Pfam" id="PF18758">
    <property type="entry name" value="KDZ"/>
    <property type="match status" value="1"/>
</dbReference>
<comment type="caution">
    <text evidence="7">The sequence shown here is derived from an EMBL/GenBank/DDBJ whole genome shotgun (WGS) entry which is preliminary data.</text>
</comment>
<feature type="region of interest" description="Disordered" evidence="4">
    <location>
        <begin position="511"/>
        <end position="530"/>
    </location>
</feature>
<dbReference type="SUPFAM" id="SSF101447">
    <property type="entry name" value="Formin homology 2 domain (FH2 domain)"/>
    <property type="match status" value="1"/>
</dbReference>
<feature type="compositionally biased region" description="Pro residues" evidence="4">
    <location>
        <begin position="100"/>
        <end position="117"/>
    </location>
</feature>
<feature type="domain" description="Ubiquitin-like protease family profile" evidence="6">
    <location>
        <begin position="1212"/>
        <end position="1396"/>
    </location>
</feature>
<dbReference type="InterPro" id="IPR041320">
    <property type="entry name" value="CxC1"/>
</dbReference>
<keyword evidence="8" id="KW-1185">Reference proteome</keyword>
<evidence type="ECO:0000313" key="7">
    <source>
        <dbReference type="EMBL" id="KAJ7333277.1"/>
    </source>
</evidence>
<feature type="compositionally biased region" description="Polar residues" evidence="4">
    <location>
        <begin position="1062"/>
        <end position="1074"/>
    </location>
</feature>
<dbReference type="PANTHER" id="PTHR33096:SF1">
    <property type="entry name" value="CXC1-LIKE CYSTEINE CLUSTER ASSOCIATED WITH KDZ TRANSPOSASES DOMAIN-CONTAINING PROTEIN"/>
    <property type="match status" value="1"/>
</dbReference>
<feature type="compositionally biased region" description="Low complexity" evidence="4">
    <location>
        <begin position="1038"/>
        <end position="1061"/>
    </location>
</feature>
<keyword evidence="5" id="KW-0812">Transmembrane</keyword>
<dbReference type="SUPFAM" id="SSF54001">
    <property type="entry name" value="Cysteine proteinases"/>
    <property type="match status" value="1"/>
</dbReference>
<feature type="region of interest" description="Disordered" evidence="4">
    <location>
        <begin position="312"/>
        <end position="340"/>
    </location>
</feature>
<evidence type="ECO:0000256" key="5">
    <source>
        <dbReference type="SAM" id="Phobius"/>
    </source>
</evidence>
<evidence type="ECO:0000256" key="3">
    <source>
        <dbReference type="ARBA" id="ARBA00022801"/>
    </source>
</evidence>
<proteinExistence type="inferred from homology"/>
<dbReference type="GO" id="GO:0006508">
    <property type="term" value="P:proteolysis"/>
    <property type="evidence" value="ECO:0007669"/>
    <property type="project" value="UniProtKB-KW"/>
</dbReference>
<dbReference type="Gene3D" id="3.40.395.10">
    <property type="entry name" value="Adenoviral Proteinase, Chain A"/>
    <property type="match status" value="1"/>
</dbReference>